<evidence type="ECO:0000313" key="4">
    <source>
        <dbReference type="Proteomes" id="UP000201519"/>
    </source>
</evidence>
<dbReference type="KEGG" id="vg:9924634"/>
<dbReference type="Proteomes" id="UP000201519">
    <property type="component" value="Segment"/>
</dbReference>
<dbReference type="GeneID" id="9924634"/>
<evidence type="ECO:0000313" key="5">
    <source>
        <dbReference type="Proteomes" id="UP000240552"/>
    </source>
</evidence>
<evidence type="ECO:0000313" key="6">
    <source>
        <dbReference type="Proteomes" id="UP000274448"/>
    </source>
</evidence>
<name>A0A0G2Y4F7_MIMIV</name>
<accession>E3VXX4</accession>
<gene>
    <name evidence="1" type="primary">R47</name>
    <name evidence="2" type="ORF">MIMI_R47</name>
</gene>
<evidence type="ECO:0000313" key="3">
    <source>
        <dbReference type="EMBL" id="AKI80698.1"/>
    </source>
</evidence>
<organismHost>
    <name type="scientific">Acanthamoeba polyphaga</name>
    <name type="common">Amoeba</name>
    <dbReference type="NCBI Taxonomy" id="5757"/>
</organismHost>
<dbReference type="Proteomes" id="UP000274448">
    <property type="component" value="Segment"/>
</dbReference>
<protein>
    <submittedName>
        <fullName evidence="2">Uncharacterized protein R47</fullName>
    </submittedName>
</protein>
<reference evidence="1 4" key="2">
    <citation type="journal article" date="2011" name="Virol. J.">
        <title>Breaking the 1000-gene barrier for Mimivirus using ultra-deep genome and transcriptome sequencing.</title>
        <authorList>
            <person name="Legendre M."/>
            <person name="Santini S."/>
            <person name="Rico A."/>
            <person name="Abergel C."/>
            <person name="Claverie J.M."/>
        </authorList>
    </citation>
    <scope>NUCLEOTIDE SEQUENCE [LARGE SCALE GENOMIC DNA]</scope>
</reference>
<evidence type="ECO:0000313" key="1">
    <source>
        <dbReference type="EMBL" id="ADO18658.1"/>
    </source>
</evidence>
<dbReference type="Proteomes" id="UP000240552">
    <property type="component" value="Segment"/>
</dbReference>
<dbReference type="EMBL" id="KM982403">
    <property type="protein sequence ID" value="AKI80698.1"/>
    <property type="molecule type" value="Genomic_DNA"/>
</dbReference>
<keyword evidence="4" id="KW-1185">Reference proteome</keyword>
<sequence length="201" mass="23474">MDLLEFVDFLAKALNIHESKYDYQHVIYIDDETNVKILCNGCKNIFKTTPHTHLYLKNGECSKCFPCRKYKKLTTEKIISKLEKKYSDDFDYSEIDYRGVNYPVIISCKKCKNRFSVLPKEFLRNPKCRACGRKKNLSSREYVERAVLIHGSKYDYSKIEYRGLKCDIEIICNNCGILLKINARNHLRGRKCGCLLGNKTS</sequence>
<dbReference type="EMBL" id="JN036606">
    <property type="protein sequence ID" value="AEJ34362.1"/>
    <property type="molecule type" value="Genomic_DNA"/>
</dbReference>
<reference evidence="3 6" key="3">
    <citation type="submission" date="2014-10" db="EMBL/GenBank/DDBJ databases">
        <title>Pan-genome analysis of Brazilian lineage A amoebal mimiviruses.</title>
        <authorList>
            <person name="Assis F.L."/>
            <person name="Abrahao J.S."/>
            <person name="Kroon E.G."/>
            <person name="Dornas F.P."/>
            <person name="Andrade K.R."/>
            <person name="Borato P.V.M."/>
            <person name="Pilotto M.R."/>
            <person name="Benamar S."/>
            <person name="LaScola B."/>
            <person name="Colson P."/>
        </authorList>
    </citation>
    <scope>NUCLEOTIDE SEQUENCE [LARGE SCALE GENOMIC DNA]</scope>
    <source>
        <strain evidence="3 6">Amazonia</strain>
    </source>
</reference>
<dbReference type="EMBL" id="HQ336222">
    <property type="protein sequence ID" value="ADO18658.1"/>
    <property type="molecule type" value="Genomic_DNA"/>
</dbReference>
<dbReference type="OrthoDB" id="5066at10239"/>
<organism evidence="1 4">
    <name type="scientific">Acanthamoeba polyphaga mimivirus</name>
    <name type="common">APMV</name>
    <dbReference type="NCBI Taxonomy" id="212035"/>
    <lineage>
        <taxon>Viruses</taxon>
        <taxon>Varidnaviria</taxon>
        <taxon>Bamfordvirae</taxon>
        <taxon>Nucleocytoviricota</taxon>
        <taxon>Megaviricetes</taxon>
        <taxon>Imitervirales</taxon>
        <taxon>Mimiviridae</taxon>
        <taxon>Megamimivirinae</taxon>
        <taxon>Mimivirus</taxon>
        <taxon>Mimivirus bradfordmassiliense</taxon>
    </lineage>
</organism>
<reference evidence="2 5" key="1">
    <citation type="journal article" date="2011" name="Proc. Natl. Acad. Sci. U.S.A.">
        <title>Mimivirus shows dramatic genome reduction after intraamoebal culture.</title>
        <authorList>
            <person name="Boyer M."/>
            <person name="Azza S."/>
            <person name="Barrassi L."/>
            <person name="Klose T."/>
            <person name="Campocasso A."/>
            <person name="Pagnier I."/>
            <person name="Fournous G."/>
            <person name="Borg A."/>
            <person name="Robert C."/>
            <person name="Zhang X."/>
            <person name="Desnues C."/>
            <person name="Henrissat B."/>
            <person name="Rossmann M.G."/>
            <person name="La Scola B."/>
            <person name="Raoult D."/>
        </authorList>
    </citation>
    <scope>NUCLEOTIDE SEQUENCE [LARGE SCALE GENOMIC DNA]</scope>
    <source>
        <strain evidence="2">M4</strain>
    </source>
</reference>
<accession>A0A0G2Y4F7</accession>
<proteinExistence type="predicted"/>
<evidence type="ECO:0000313" key="2">
    <source>
        <dbReference type="EMBL" id="AEJ34362.1"/>
    </source>
</evidence>
<dbReference type="RefSeq" id="YP_003986532.1">
    <property type="nucleotide sequence ID" value="NC_014649.1"/>
</dbReference>